<dbReference type="InterPro" id="IPR050267">
    <property type="entry name" value="Anti-sigma-factor_SerPK"/>
</dbReference>
<dbReference type="SUPFAM" id="SSF55874">
    <property type="entry name" value="ATPase domain of HSP90 chaperone/DNA topoisomerase II/histidine kinase"/>
    <property type="match status" value="1"/>
</dbReference>
<dbReference type="RefSeq" id="WP_236587223.1">
    <property type="nucleotide sequence ID" value="NZ_CP068103.1"/>
</dbReference>
<dbReference type="STRING" id="54005.HMPREF3229_00625"/>
<evidence type="ECO:0000313" key="3">
    <source>
        <dbReference type="EMBL" id="SPY46859.1"/>
    </source>
</evidence>
<organism evidence="3 4">
    <name type="scientific">Peptoniphilus harei</name>
    <dbReference type="NCBI Taxonomy" id="54005"/>
    <lineage>
        <taxon>Bacteria</taxon>
        <taxon>Bacillati</taxon>
        <taxon>Bacillota</taxon>
        <taxon>Tissierellia</taxon>
        <taxon>Tissierellales</taxon>
        <taxon>Peptoniphilaceae</taxon>
        <taxon>Peptoniphilus</taxon>
    </lineage>
</organism>
<reference evidence="3 4" key="1">
    <citation type="submission" date="2018-06" db="EMBL/GenBank/DDBJ databases">
        <authorList>
            <consortium name="Pathogen Informatics"/>
            <person name="Doyle S."/>
        </authorList>
    </citation>
    <scope>NUCLEOTIDE SEQUENCE [LARGE SCALE GENOMIC DNA]</scope>
    <source>
        <strain evidence="3 4">NCTC13076</strain>
    </source>
</reference>
<keyword evidence="1" id="KW-0418">Kinase</keyword>
<evidence type="ECO:0000256" key="1">
    <source>
        <dbReference type="ARBA" id="ARBA00022527"/>
    </source>
</evidence>
<proteinExistence type="predicted"/>
<dbReference type="Pfam" id="PF13581">
    <property type="entry name" value="HATPase_c_2"/>
    <property type="match status" value="1"/>
</dbReference>
<accession>A0A2X1XW42</accession>
<dbReference type="GO" id="GO:0004674">
    <property type="term" value="F:protein serine/threonine kinase activity"/>
    <property type="evidence" value="ECO:0007669"/>
    <property type="project" value="UniProtKB-KW"/>
</dbReference>
<protein>
    <submittedName>
        <fullName evidence="3">Anti-sigma F factor</fullName>
        <ecNumber evidence="3">2.7.11.1</ecNumber>
    </submittedName>
</protein>
<evidence type="ECO:0000313" key="4">
    <source>
        <dbReference type="Proteomes" id="UP000250070"/>
    </source>
</evidence>
<gene>
    <name evidence="3" type="primary">spoIIAB</name>
    <name evidence="3" type="ORF">NCTC13076_00751</name>
</gene>
<dbReference type="AlphaFoldDB" id="A0A2X1XW42"/>
<dbReference type="EMBL" id="UATM01000032">
    <property type="protein sequence ID" value="SPY46859.1"/>
    <property type="molecule type" value="Genomic_DNA"/>
</dbReference>
<dbReference type="Gene3D" id="3.30.565.10">
    <property type="entry name" value="Histidine kinase-like ATPase, C-terminal domain"/>
    <property type="match status" value="1"/>
</dbReference>
<dbReference type="InterPro" id="IPR003594">
    <property type="entry name" value="HATPase_dom"/>
</dbReference>
<sequence length="145" mass="16416">MREVMGNFLIDGVRIMDTLYRFNGSVYSDLSLIKGFLDSAMRDLNPYIADQEKLFDIKVILNELVINGAIHGNQEDLRKKVYLNLLIKDDFLKIIVSDEGRGVDHDTSSYNCGEKKCNGRGLVIVEALTDQLILNHNEVIAIKNL</sequence>
<evidence type="ECO:0000259" key="2">
    <source>
        <dbReference type="Pfam" id="PF13581"/>
    </source>
</evidence>
<dbReference type="PANTHER" id="PTHR35526:SF3">
    <property type="entry name" value="ANTI-SIGMA-F FACTOR RSBW"/>
    <property type="match status" value="1"/>
</dbReference>
<keyword evidence="1" id="KW-0723">Serine/threonine-protein kinase</keyword>
<dbReference type="Proteomes" id="UP000250070">
    <property type="component" value="Unassembled WGS sequence"/>
</dbReference>
<dbReference type="EC" id="2.7.11.1" evidence="3"/>
<dbReference type="CDD" id="cd16936">
    <property type="entry name" value="HATPase_RsbW-like"/>
    <property type="match status" value="1"/>
</dbReference>
<keyword evidence="3" id="KW-0808">Transferase</keyword>
<feature type="domain" description="Histidine kinase/HSP90-like ATPase" evidence="2">
    <location>
        <begin position="48"/>
        <end position="134"/>
    </location>
</feature>
<dbReference type="PANTHER" id="PTHR35526">
    <property type="entry name" value="ANTI-SIGMA-F FACTOR RSBW-RELATED"/>
    <property type="match status" value="1"/>
</dbReference>
<name>A0A2X1XW42_9FIRM</name>
<dbReference type="GeneID" id="83862256"/>
<dbReference type="InterPro" id="IPR036890">
    <property type="entry name" value="HATPase_C_sf"/>
</dbReference>